<gene>
    <name evidence="6 8" type="primary">nusB</name>
    <name evidence="8" type="ORF">VPK24_12955</name>
</gene>
<sequence>MTDRCAAKSAILGDRASFTLHFPFNPMQARRIARELALLSISQLPNKPEKLQDRDLKDLLQAAVRTLMTEVRETLEMASAELQRGNERLLKTELLREEIRASDAQRSVAMVKEAIEFTQSAINRLGMAVELPEMLQAAGQLNVQDYALDLVTKVARYQAEIDQTLTDSMVDWQLSRLARIDRDILRMAIAEICYLKTPPQVAVNEAVELAKRYSEADSYRFINGVLRRAIDQMKATRA</sequence>
<protein>
    <recommendedName>
        <fullName evidence="6">Transcription antitermination protein NusB</fullName>
    </recommendedName>
    <alternativeName>
        <fullName evidence="6">Antitermination factor NusB</fullName>
    </alternativeName>
</protein>
<evidence type="ECO:0000313" key="8">
    <source>
        <dbReference type="EMBL" id="MFG3818553.1"/>
    </source>
</evidence>
<dbReference type="Proteomes" id="UP001604335">
    <property type="component" value="Unassembled WGS sequence"/>
</dbReference>
<dbReference type="HAMAP" id="MF_00073">
    <property type="entry name" value="NusB"/>
    <property type="match status" value="1"/>
</dbReference>
<dbReference type="SUPFAM" id="SSF48013">
    <property type="entry name" value="NusB-like"/>
    <property type="match status" value="1"/>
</dbReference>
<evidence type="ECO:0000256" key="1">
    <source>
        <dbReference type="ARBA" id="ARBA00005952"/>
    </source>
</evidence>
<dbReference type="InterPro" id="IPR006027">
    <property type="entry name" value="NusB_RsmB_TIM44"/>
</dbReference>
<feature type="domain" description="NusB/RsmB/TIM44" evidence="7">
    <location>
        <begin position="135"/>
        <end position="230"/>
    </location>
</feature>
<comment type="function">
    <text evidence="6">Involved in transcription antitermination. Required for transcription of ribosomal RNA (rRNA) genes. Binds specifically to the boxA antiterminator sequence of the ribosomal RNA (rrn) operons.</text>
</comment>
<dbReference type="NCBIfam" id="TIGR01951">
    <property type="entry name" value="nusB"/>
    <property type="match status" value="1"/>
</dbReference>
<dbReference type="InterPro" id="IPR035926">
    <property type="entry name" value="NusB-like_sf"/>
</dbReference>
<evidence type="ECO:0000313" key="9">
    <source>
        <dbReference type="Proteomes" id="UP001604335"/>
    </source>
</evidence>
<dbReference type="Gene3D" id="1.10.940.10">
    <property type="entry name" value="NusB-like"/>
    <property type="match status" value="1"/>
</dbReference>
<evidence type="ECO:0000256" key="2">
    <source>
        <dbReference type="ARBA" id="ARBA00022814"/>
    </source>
</evidence>
<dbReference type="Pfam" id="PF01029">
    <property type="entry name" value="NusB"/>
    <property type="match status" value="1"/>
</dbReference>
<reference evidence="9" key="1">
    <citation type="journal article" date="2024" name="Algal Res.">
        <title>Biochemical, toxicological and genomic investigation of a high-biomass producing Limnothrix strain isolated from Italian shallow drinking water reservoir.</title>
        <authorList>
            <person name="Simonazzi M."/>
            <person name="Shishido T.K."/>
            <person name="Delbaje E."/>
            <person name="Wahlsten M."/>
            <person name="Fewer D.P."/>
            <person name="Sivonen K."/>
            <person name="Pezzolesi L."/>
            <person name="Pistocchi R."/>
        </authorList>
    </citation>
    <scope>NUCLEOTIDE SEQUENCE [LARGE SCALE GENOMIC DNA]</scope>
    <source>
        <strain evidence="9">LRLZ20PSL1</strain>
    </source>
</reference>
<comment type="similarity">
    <text evidence="1 6">Belongs to the NusB family.</text>
</comment>
<keyword evidence="2 6" id="KW-0889">Transcription antitermination</keyword>
<dbReference type="PANTHER" id="PTHR11078:SF3">
    <property type="entry name" value="ANTITERMINATION NUSB DOMAIN-CONTAINING PROTEIN"/>
    <property type="match status" value="1"/>
</dbReference>
<evidence type="ECO:0000256" key="4">
    <source>
        <dbReference type="ARBA" id="ARBA00023015"/>
    </source>
</evidence>
<keyword evidence="9" id="KW-1185">Reference proteome</keyword>
<dbReference type="InterPro" id="IPR011605">
    <property type="entry name" value="NusB_fam"/>
</dbReference>
<keyword evidence="5 6" id="KW-0804">Transcription</keyword>
<evidence type="ECO:0000256" key="3">
    <source>
        <dbReference type="ARBA" id="ARBA00022884"/>
    </source>
</evidence>
<keyword evidence="4 6" id="KW-0805">Transcription regulation</keyword>
<evidence type="ECO:0000259" key="7">
    <source>
        <dbReference type="Pfam" id="PF01029"/>
    </source>
</evidence>
<comment type="caution">
    <text evidence="8">The sequence shown here is derived from an EMBL/GenBank/DDBJ whole genome shotgun (WGS) entry which is preliminary data.</text>
</comment>
<dbReference type="PANTHER" id="PTHR11078">
    <property type="entry name" value="N UTILIZATION SUBSTANCE PROTEIN B-RELATED"/>
    <property type="match status" value="1"/>
</dbReference>
<keyword evidence="3 6" id="KW-0694">RNA-binding</keyword>
<organism evidence="8 9">
    <name type="scientific">Limnothrix redekei LRLZ20PSL1</name>
    <dbReference type="NCBI Taxonomy" id="3112953"/>
    <lineage>
        <taxon>Bacteria</taxon>
        <taxon>Bacillati</taxon>
        <taxon>Cyanobacteriota</taxon>
        <taxon>Cyanophyceae</taxon>
        <taxon>Pseudanabaenales</taxon>
        <taxon>Pseudanabaenaceae</taxon>
        <taxon>Limnothrix</taxon>
    </lineage>
</organism>
<proteinExistence type="inferred from homology"/>
<dbReference type="EMBL" id="JAZAQF010000078">
    <property type="protein sequence ID" value="MFG3818553.1"/>
    <property type="molecule type" value="Genomic_DNA"/>
</dbReference>
<evidence type="ECO:0000256" key="6">
    <source>
        <dbReference type="HAMAP-Rule" id="MF_00073"/>
    </source>
</evidence>
<name>A0ABW7CEU2_9CYAN</name>
<accession>A0ABW7CEU2</accession>
<evidence type="ECO:0000256" key="5">
    <source>
        <dbReference type="ARBA" id="ARBA00023163"/>
    </source>
</evidence>